<evidence type="ECO:0000256" key="2">
    <source>
        <dbReference type="ARBA" id="ARBA00008017"/>
    </source>
</evidence>
<dbReference type="PANTHER" id="PTHR30221">
    <property type="entry name" value="SMALL-CONDUCTANCE MECHANOSENSITIVE CHANNEL"/>
    <property type="match status" value="1"/>
</dbReference>
<feature type="transmembrane region" description="Helical" evidence="7">
    <location>
        <begin position="264"/>
        <end position="285"/>
    </location>
</feature>
<sequence>MTLWRVLLSYLPLVALLLGLCGASRAEQADDPSVQTQAAPVTLVLANRPVVTLRANLLGESPQTRVQRAEYLLKGLLRSDNPLEVNLQPIQNSILLLVGGQRAFIVSPGDLGPEAQTVQQAAEQAAAALRQVIREAHEGRSLQFLLQAAGWSLLATLLLYLALRLLLYVRQKLMAALLPLMRQQTSRFKIGNTSVLDTGLLYPLLRRSVGLLCGGLILLCLFEWLSFVLQRFPFTRPWGEGLDAYLFDLAAGIASAMLSALPDLLVALVIFLLAKGSIALLAALLQRLAAPGTISWLTRETLLPTSRLLSLAIWLFALAMAYPYLPGAQTEAFKGLSVIVGLMISLGASNVVGQAAAGLILTYSHTLRVGEFVRVGEHEGTVIALGMFTTRIQTGAGEILTLPNTLITGSVTKNFSRVVEGPGYLLDTSVTIGYDTPWRQVEAMLLEAARLTPGIQTEPAPRVLQTALSDFYPEYRLVAHAVPEVPTPRADLLSRLHANIQDVFNRYGVAIMSPHYMADTAQSKHVPPEHWYPAPARAPDPQVDPARDAAPPPVGTA</sequence>
<dbReference type="SUPFAM" id="SSF82689">
    <property type="entry name" value="Mechanosensitive channel protein MscS (YggB), C-terminal domain"/>
    <property type="match status" value="1"/>
</dbReference>
<keyword evidence="4 7" id="KW-0812">Transmembrane</keyword>
<comment type="caution">
    <text evidence="12">The sequence shown here is derived from an EMBL/GenBank/DDBJ whole genome shotgun (WGS) entry which is preliminary data.</text>
</comment>
<evidence type="ECO:0000313" key="12">
    <source>
        <dbReference type="EMBL" id="GAA4501487.1"/>
    </source>
</evidence>
<keyword evidence="7" id="KW-0406">Ion transport</keyword>
<feature type="transmembrane region" description="Helical" evidence="7">
    <location>
        <begin position="306"/>
        <end position="325"/>
    </location>
</feature>
<dbReference type="PANTHER" id="PTHR30221:SF18">
    <property type="entry name" value="SLL0590 PROTEIN"/>
    <property type="match status" value="1"/>
</dbReference>
<comment type="function">
    <text evidence="7">Mechanosensitive channel that participates in the regulation of osmotic pressure changes within the cell, opening in response to stretch forces in the membrane lipid bilayer, without the need for other proteins. Contributes to normal resistance to hypoosmotic shock. Forms an ion channel of 1.0 nanosiemens conductance with a slight preference for anions.</text>
</comment>
<evidence type="ECO:0000259" key="11">
    <source>
        <dbReference type="Pfam" id="PF21082"/>
    </source>
</evidence>
<comment type="caution">
    <text evidence="7">Lacks conserved residue(s) required for the propagation of feature annotation.</text>
</comment>
<evidence type="ECO:0000256" key="1">
    <source>
        <dbReference type="ARBA" id="ARBA00004651"/>
    </source>
</evidence>
<keyword evidence="3" id="KW-1003">Cell membrane</keyword>
<feature type="domain" description="Mechanosensitive ion channel MscS" evidence="10">
    <location>
        <begin position="351"/>
        <end position="417"/>
    </location>
</feature>
<keyword evidence="7" id="KW-0813">Transport</keyword>
<dbReference type="InterPro" id="IPR010920">
    <property type="entry name" value="LSM_dom_sf"/>
</dbReference>
<keyword evidence="9" id="KW-0732">Signal</keyword>
<feature type="signal peptide" evidence="9">
    <location>
        <begin position="1"/>
        <end position="26"/>
    </location>
</feature>
<dbReference type="InterPro" id="IPR049278">
    <property type="entry name" value="MS_channel_C"/>
</dbReference>
<dbReference type="InterPro" id="IPR045275">
    <property type="entry name" value="MscS_archaea/bacteria_type"/>
</dbReference>
<accession>A0ABP8QD60</accession>
<reference evidence="13" key="1">
    <citation type="journal article" date="2019" name="Int. J. Syst. Evol. Microbiol.">
        <title>The Global Catalogue of Microorganisms (GCM) 10K type strain sequencing project: providing services to taxonomists for standard genome sequencing and annotation.</title>
        <authorList>
            <consortium name="The Broad Institute Genomics Platform"/>
            <consortium name="The Broad Institute Genome Sequencing Center for Infectious Disease"/>
            <person name="Wu L."/>
            <person name="Ma J."/>
        </authorList>
    </citation>
    <scope>NUCLEOTIDE SEQUENCE [LARGE SCALE GENOMIC DNA]</scope>
    <source>
        <strain evidence="13">JCM 32226</strain>
    </source>
</reference>
<dbReference type="RefSeq" id="WP_345013552.1">
    <property type="nucleotide sequence ID" value="NZ_BAABFC010000017.1"/>
</dbReference>
<gene>
    <name evidence="12" type="ORF">GCM10023095_24720</name>
</gene>
<evidence type="ECO:0000313" key="13">
    <source>
        <dbReference type="Proteomes" id="UP001501321"/>
    </source>
</evidence>
<keyword evidence="7" id="KW-0407">Ion channel</keyword>
<organism evidence="12 13">
    <name type="scientific">Pseudaeromonas paramecii</name>
    <dbReference type="NCBI Taxonomy" id="2138166"/>
    <lineage>
        <taxon>Bacteria</taxon>
        <taxon>Pseudomonadati</taxon>
        <taxon>Pseudomonadota</taxon>
        <taxon>Gammaproteobacteria</taxon>
        <taxon>Aeromonadales</taxon>
        <taxon>Aeromonadaceae</taxon>
        <taxon>Pseudaeromonas</taxon>
    </lineage>
</organism>
<dbReference type="InterPro" id="IPR011066">
    <property type="entry name" value="MscS_channel_C_sf"/>
</dbReference>
<dbReference type="SUPFAM" id="SSF50182">
    <property type="entry name" value="Sm-like ribonucleoproteins"/>
    <property type="match status" value="1"/>
</dbReference>
<feature type="chain" id="PRO_5045667262" description="Small-conductance mechanosensitive channel" evidence="9">
    <location>
        <begin position="27"/>
        <end position="557"/>
    </location>
</feature>
<comment type="subcellular location">
    <subcellularLocation>
        <location evidence="7">Cell inner membrane</location>
        <topology evidence="7">Multi-pass membrane protein</topology>
    </subcellularLocation>
    <subcellularLocation>
        <location evidence="1">Cell membrane</location>
        <topology evidence="1">Multi-pass membrane protein</topology>
    </subcellularLocation>
</comment>
<feature type="region of interest" description="Disordered" evidence="8">
    <location>
        <begin position="525"/>
        <end position="557"/>
    </location>
</feature>
<evidence type="ECO:0000256" key="4">
    <source>
        <dbReference type="ARBA" id="ARBA00022692"/>
    </source>
</evidence>
<comment type="subunit">
    <text evidence="7">Homoheptamer.</text>
</comment>
<dbReference type="EMBL" id="BAABFC010000017">
    <property type="protein sequence ID" value="GAA4501487.1"/>
    <property type="molecule type" value="Genomic_DNA"/>
</dbReference>
<keyword evidence="5 7" id="KW-1133">Transmembrane helix</keyword>
<feature type="compositionally biased region" description="Low complexity" evidence="8">
    <location>
        <begin position="533"/>
        <end position="544"/>
    </location>
</feature>
<evidence type="ECO:0000256" key="8">
    <source>
        <dbReference type="SAM" id="MobiDB-lite"/>
    </source>
</evidence>
<dbReference type="Pfam" id="PF00924">
    <property type="entry name" value="MS_channel_2nd"/>
    <property type="match status" value="1"/>
</dbReference>
<feature type="transmembrane region" description="Helical" evidence="7">
    <location>
        <begin position="144"/>
        <end position="167"/>
    </location>
</feature>
<dbReference type="InterPro" id="IPR006685">
    <property type="entry name" value="MscS_channel_2nd"/>
</dbReference>
<feature type="domain" description="Mechanosensitive ion channel MscS C-terminal" evidence="11">
    <location>
        <begin position="427"/>
        <end position="511"/>
    </location>
</feature>
<keyword evidence="13" id="KW-1185">Reference proteome</keyword>
<dbReference type="Gene3D" id="2.30.30.60">
    <property type="match status" value="1"/>
</dbReference>
<name>A0ABP8QD60_9GAMM</name>
<dbReference type="Pfam" id="PF21082">
    <property type="entry name" value="MS_channel_3rd"/>
    <property type="match status" value="1"/>
</dbReference>
<feature type="transmembrane region" description="Helical" evidence="7">
    <location>
        <begin position="209"/>
        <end position="229"/>
    </location>
</feature>
<feature type="transmembrane region" description="Helical" evidence="7">
    <location>
        <begin position="337"/>
        <end position="361"/>
    </location>
</feature>
<evidence type="ECO:0000256" key="3">
    <source>
        <dbReference type="ARBA" id="ARBA00022475"/>
    </source>
</evidence>
<evidence type="ECO:0000256" key="6">
    <source>
        <dbReference type="ARBA" id="ARBA00023136"/>
    </source>
</evidence>
<keyword evidence="7" id="KW-0997">Cell inner membrane</keyword>
<dbReference type="InterPro" id="IPR023408">
    <property type="entry name" value="MscS_beta-dom_sf"/>
</dbReference>
<dbReference type="Proteomes" id="UP001501321">
    <property type="component" value="Unassembled WGS sequence"/>
</dbReference>
<evidence type="ECO:0000256" key="5">
    <source>
        <dbReference type="ARBA" id="ARBA00022989"/>
    </source>
</evidence>
<protein>
    <recommendedName>
        <fullName evidence="7">Small-conductance mechanosensitive channel</fullName>
    </recommendedName>
</protein>
<evidence type="ECO:0000259" key="10">
    <source>
        <dbReference type="Pfam" id="PF00924"/>
    </source>
</evidence>
<evidence type="ECO:0000256" key="9">
    <source>
        <dbReference type="SAM" id="SignalP"/>
    </source>
</evidence>
<proteinExistence type="inferred from homology"/>
<dbReference type="Gene3D" id="3.30.70.100">
    <property type="match status" value="1"/>
</dbReference>
<keyword evidence="6 7" id="KW-0472">Membrane</keyword>
<comment type="similarity">
    <text evidence="2 7">Belongs to the MscS (TC 1.A.23) family.</text>
</comment>
<evidence type="ECO:0000256" key="7">
    <source>
        <dbReference type="RuleBase" id="RU369025"/>
    </source>
</evidence>